<name>A0ABT0KUI5_9GAMM</name>
<reference evidence="2 3" key="1">
    <citation type="submission" date="2022-01" db="EMBL/GenBank/DDBJ databases">
        <title>Whole genome-based taxonomy of the Shewanellaceae.</title>
        <authorList>
            <person name="Martin-Rodriguez A.J."/>
        </authorList>
    </citation>
    <scope>NUCLEOTIDE SEQUENCE [LARGE SCALE GENOMIC DNA]</scope>
    <source>
        <strain evidence="2 3">DSM 24955</strain>
    </source>
</reference>
<gene>
    <name evidence="2" type="ORF">L2737_19580</name>
</gene>
<proteinExistence type="predicted"/>
<keyword evidence="3" id="KW-1185">Reference proteome</keyword>
<dbReference type="InterPro" id="IPR022104">
    <property type="entry name" value="DUF3644"/>
</dbReference>
<evidence type="ECO:0000259" key="1">
    <source>
        <dbReference type="Pfam" id="PF12358"/>
    </source>
</evidence>
<dbReference type="RefSeq" id="WP_248956838.1">
    <property type="nucleotide sequence ID" value="NZ_JAKIKU010000015.1"/>
</dbReference>
<dbReference type="EMBL" id="JAKIKU010000015">
    <property type="protein sequence ID" value="MCL1047506.1"/>
    <property type="molecule type" value="Genomic_DNA"/>
</dbReference>
<evidence type="ECO:0000313" key="3">
    <source>
        <dbReference type="Proteomes" id="UP001202134"/>
    </source>
</evidence>
<evidence type="ECO:0000313" key="2">
    <source>
        <dbReference type="EMBL" id="MCL1047506.1"/>
    </source>
</evidence>
<protein>
    <submittedName>
        <fullName evidence="2">DUF3644 domain-containing protein</fullName>
    </submittedName>
</protein>
<organism evidence="2 3">
    <name type="scientific">Shewanella electrodiphila</name>
    <dbReference type="NCBI Taxonomy" id="934143"/>
    <lineage>
        <taxon>Bacteria</taxon>
        <taxon>Pseudomonadati</taxon>
        <taxon>Pseudomonadota</taxon>
        <taxon>Gammaproteobacteria</taxon>
        <taxon>Alteromonadales</taxon>
        <taxon>Shewanellaceae</taxon>
        <taxon>Shewanella</taxon>
    </lineage>
</organism>
<accession>A0ABT0KUI5</accession>
<dbReference type="Proteomes" id="UP001202134">
    <property type="component" value="Unassembled WGS sequence"/>
</dbReference>
<dbReference type="Pfam" id="PF12358">
    <property type="entry name" value="DUF3644"/>
    <property type="match status" value="1"/>
</dbReference>
<comment type="caution">
    <text evidence="2">The sequence shown here is derived from an EMBL/GenBank/DDBJ whole genome shotgun (WGS) entry which is preliminary data.</text>
</comment>
<sequence length="467" mass="53762">MQTETFGSLQKATNKLLKRTLNSWLASFLAILANNFAQLSKALNGSGSMSLNRNQRVELAFDFMLAKEKAGEAFTMAELVEASGWALSSCRTYPTKRWHQFVQRDGSQYTSTGLIYLSKDEFSLIHSQKLQDPNNQSSKSILLHKAREFALLAVSTYNNPYTEFKTYGFIVNIVIAYTALFHAIFEKKSENYFYLDEEGNPTFIDGEEKAWELSRCCTEYWGGQDNPETKNLNFLIGLRNKIEHRSLPAVDLATSGECQSALNNFENLLVEEFGDSHALMARLAIAMQLTRTSEQAQLEALKQFQTENYRVVREYMETYKNDLSDEVLESQKYRIRAFLVPKLGNHAKSADLAVEFINVNKLNDDEMENYEQGVAFIKGIESPFKLKPSKVVPIVKEKIKDFNPTLHTKCWKFYNARPRELVTTYKGEYAAYVEGFDGYLYSRRWADFLIRQLRNKEELARVRRQAI</sequence>
<feature type="domain" description="DUF3644" evidence="1">
    <location>
        <begin position="142"/>
        <end position="322"/>
    </location>
</feature>